<feature type="transmembrane region" description="Helical" evidence="1">
    <location>
        <begin position="6"/>
        <end position="27"/>
    </location>
</feature>
<dbReference type="EMBL" id="JBHMDG010000026">
    <property type="protein sequence ID" value="MFB9314810.1"/>
    <property type="molecule type" value="Genomic_DNA"/>
</dbReference>
<keyword evidence="3" id="KW-1185">Reference proteome</keyword>
<dbReference type="Pfam" id="PF15956">
    <property type="entry name" value="DUF4760"/>
    <property type="match status" value="1"/>
</dbReference>
<protein>
    <recommendedName>
        <fullName evidence="4">DUF4760 domain-containing protein</fullName>
    </recommendedName>
</protein>
<evidence type="ECO:0008006" key="4">
    <source>
        <dbReference type="Google" id="ProtNLM"/>
    </source>
</evidence>
<evidence type="ECO:0000256" key="1">
    <source>
        <dbReference type="SAM" id="Phobius"/>
    </source>
</evidence>
<keyword evidence="1" id="KW-0472">Membrane</keyword>
<accession>A0ABV5KG99</accession>
<dbReference type="RefSeq" id="WP_140009956.1">
    <property type="nucleotide sequence ID" value="NZ_JBHMDG010000026.1"/>
</dbReference>
<name>A0ABV5KG99_9ACTN</name>
<proteinExistence type="predicted"/>
<comment type="caution">
    <text evidence="2">The sequence shown here is derived from an EMBL/GenBank/DDBJ whole genome shotgun (WGS) entry which is preliminary data.</text>
</comment>
<keyword evidence="1" id="KW-0812">Transmembrane</keyword>
<evidence type="ECO:0000313" key="2">
    <source>
        <dbReference type="EMBL" id="MFB9314810.1"/>
    </source>
</evidence>
<keyword evidence="1" id="KW-1133">Transmembrane helix</keyword>
<evidence type="ECO:0000313" key="3">
    <source>
        <dbReference type="Proteomes" id="UP001589750"/>
    </source>
</evidence>
<gene>
    <name evidence="2" type="ORF">ACFFRI_17260</name>
</gene>
<organism evidence="2 3">
    <name type="scientific">Nocardioides plantarum</name>
    <dbReference type="NCBI Taxonomy" id="29299"/>
    <lineage>
        <taxon>Bacteria</taxon>
        <taxon>Bacillati</taxon>
        <taxon>Actinomycetota</taxon>
        <taxon>Actinomycetes</taxon>
        <taxon>Propionibacteriales</taxon>
        <taxon>Nocardioidaceae</taxon>
        <taxon>Nocardioides</taxon>
    </lineage>
</organism>
<reference evidence="2 3" key="1">
    <citation type="submission" date="2024-09" db="EMBL/GenBank/DDBJ databases">
        <authorList>
            <person name="Sun Q."/>
            <person name="Mori K."/>
        </authorList>
    </citation>
    <scope>NUCLEOTIDE SEQUENCE [LARGE SCALE GENOMIC DNA]</scope>
    <source>
        <strain evidence="2 3">JCM 9626</strain>
    </source>
</reference>
<sequence length="161" mass="18915">MTTRDVLTMAAIVISVAAFAINLINLIDRRRQDRRDLFLKLHERLIDPDLQNGRRLLYQRVHNQADAGRLREDHPDDYQLVNRALAMFDVFSLYVEKGYVDRDVALEEWGHVIARAWSRAQHVIADRDQDQTWQVWPHLRAFAGEATRWHEAHRQPPSSGR</sequence>
<dbReference type="InterPro" id="IPR031876">
    <property type="entry name" value="DUF4760"/>
</dbReference>
<dbReference type="Proteomes" id="UP001589750">
    <property type="component" value="Unassembled WGS sequence"/>
</dbReference>